<protein>
    <recommendedName>
        <fullName evidence="1">Metaxin glutathione S-transferase domain-containing protein</fullName>
    </recommendedName>
</protein>
<evidence type="ECO:0000259" key="1">
    <source>
        <dbReference type="Pfam" id="PF17171"/>
    </source>
</evidence>
<dbReference type="InterPro" id="IPR036282">
    <property type="entry name" value="Glutathione-S-Trfase_C_sf"/>
</dbReference>
<dbReference type="Proteomes" id="UP000305067">
    <property type="component" value="Unassembled WGS sequence"/>
</dbReference>
<accession>A0A5C3QM98</accession>
<dbReference type="AlphaFoldDB" id="A0A5C3QM98"/>
<feature type="domain" description="Metaxin glutathione S-transferase" evidence="1">
    <location>
        <begin position="222"/>
        <end position="277"/>
    </location>
</feature>
<sequence length="291" mass="31807">MTSSISLPQPLKSFFALFPLQEHPYIHPHGKTPVKQPTLWIAPPRIANDLLSRDVECLKWQAYLALRGLKDVSVLWSVAPSGGIDGRLPNLQVPMSGPGVDGDGELLAAHLIPTWVDGQVPGEERGSGNDPLEGYRDEAARDESRAWVSLLEGTVHAALLLHMPQDSFWRLLLSADLPSLQPSFQVLLNPAPAPLTGFSSLIPPYGVKVSTANIEAQYRNGISALSDRLSSDKWFLGSEGPTALDALVFAYLHTLIHGVDVLRVEVTRRVNLVAWELRLRSLVQAAFQPAV</sequence>
<evidence type="ECO:0000313" key="2">
    <source>
        <dbReference type="EMBL" id="TFL02912.1"/>
    </source>
</evidence>
<proteinExistence type="predicted"/>
<evidence type="ECO:0000313" key="3">
    <source>
        <dbReference type="Proteomes" id="UP000305067"/>
    </source>
</evidence>
<reference evidence="2 3" key="1">
    <citation type="journal article" date="2019" name="Nat. Ecol. Evol.">
        <title>Megaphylogeny resolves global patterns of mushroom evolution.</title>
        <authorList>
            <person name="Varga T."/>
            <person name="Krizsan K."/>
            <person name="Foldi C."/>
            <person name="Dima B."/>
            <person name="Sanchez-Garcia M."/>
            <person name="Sanchez-Ramirez S."/>
            <person name="Szollosi G.J."/>
            <person name="Szarkandi J.G."/>
            <person name="Papp V."/>
            <person name="Albert L."/>
            <person name="Andreopoulos W."/>
            <person name="Angelini C."/>
            <person name="Antonin V."/>
            <person name="Barry K.W."/>
            <person name="Bougher N.L."/>
            <person name="Buchanan P."/>
            <person name="Buyck B."/>
            <person name="Bense V."/>
            <person name="Catcheside P."/>
            <person name="Chovatia M."/>
            <person name="Cooper J."/>
            <person name="Damon W."/>
            <person name="Desjardin D."/>
            <person name="Finy P."/>
            <person name="Geml J."/>
            <person name="Haridas S."/>
            <person name="Hughes K."/>
            <person name="Justo A."/>
            <person name="Karasinski D."/>
            <person name="Kautmanova I."/>
            <person name="Kiss B."/>
            <person name="Kocsube S."/>
            <person name="Kotiranta H."/>
            <person name="LaButti K.M."/>
            <person name="Lechner B.E."/>
            <person name="Liimatainen K."/>
            <person name="Lipzen A."/>
            <person name="Lukacs Z."/>
            <person name="Mihaltcheva S."/>
            <person name="Morgado L.N."/>
            <person name="Niskanen T."/>
            <person name="Noordeloos M.E."/>
            <person name="Ohm R.A."/>
            <person name="Ortiz-Santana B."/>
            <person name="Ovrebo C."/>
            <person name="Racz N."/>
            <person name="Riley R."/>
            <person name="Savchenko A."/>
            <person name="Shiryaev A."/>
            <person name="Soop K."/>
            <person name="Spirin V."/>
            <person name="Szebenyi C."/>
            <person name="Tomsovsky M."/>
            <person name="Tulloss R.E."/>
            <person name="Uehling J."/>
            <person name="Grigoriev I.V."/>
            <person name="Vagvolgyi C."/>
            <person name="Papp T."/>
            <person name="Martin F.M."/>
            <person name="Miettinen O."/>
            <person name="Hibbett D.S."/>
            <person name="Nagy L.G."/>
        </authorList>
    </citation>
    <scope>NUCLEOTIDE SEQUENCE [LARGE SCALE GENOMIC DNA]</scope>
    <source>
        <strain evidence="2 3">CBS 309.79</strain>
    </source>
</reference>
<organism evidence="2 3">
    <name type="scientific">Pterulicium gracile</name>
    <dbReference type="NCBI Taxonomy" id="1884261"/>
    <lineage>
        <taxon>Eukaryota</taxon>
        <taxon>Fungi</taxon>
        <taxon>Dikarya</taxon>
        <taxon>Basidiomycota</taxon>
        <taxon>Agaricomycotina</taxon>
        <taxon>Agaricomycetes</taxon>
        <taxon>Agaricomycetidae</taxon>
        <taxon>Agaricales</taxon>
        <taxon>Pleurotineae</taxon>
        <taxon>Pterulaceae</taxon>
        <taxon>Pterulicium</taxon>
    </lineage>
</organism>
<name>A0A5C3QM98_9AGAR</name>
<dbReference type="InterPro" id="IPR033468">
    <property type="entry name" value="Metaxin_GST"/>
</dbReference>
<keyword evidence="3" id="KW-1185">Reference proteome</keyword>
<dbReference type="EMBL" id="ML178821">
    <property type="protein sequence ID" value="TFL02912.1"/>
    <property type="molecule type" value="Genomic_DNA"/>
</dbReference>
<dbReference type="STRING" id="1884261.A0A5C3QM98"/>
<dbReference type="Pfam" id="PF17171">
    <property type="entry name" value="GST_C_6"/>
    <property type="match status" value="1"/>
</dbReference>
<dbReference type="OrthoDB" id="198787at2759"/>
<dbReference type="SUPFAM" id="SSF47616">
    <property type="entry name" value="GST C-terminal domain-like"/>
    <property type="match status" value="1"/>
</dbReference>
<gene>
    <name evidence="2" type="ORF">BDV98DRAFT_565035</name>
</gene>